<organism evidence="1 2">
    <name type="scientific">Aspergillus kawachii</name>
    <name type="common">White koji mold</name>
    <name type="synonym">Aspergillus awamori var. kawachi</name>
    <dbReference type="NCBI Taxonomy" id="1069201"/>
    <lineage>
        <taxon>Eukaryota</taxon>
        <taxon>Fungi</taxon>
        <taxon>Dikarya</taxon>
        <taxon>Ascomycota</taxon>
        <taxon>Pezizomycotina</taxon>
        <taxon>Eurotiomycetes</taxon>
        <taxon>Eurotiomycetidae</taxon>
        <taxon>Eurotiales</taxon>
        <taxon>Aspergillaceae</taxon>
        <taxon>Aspergillus</taxon>
        <taxon>Aspergillus subgen. Circumdati</taxon>
    </lineage>
</organism>
<dbReference type="KEGG" id="aluc:AKAW2_21534S"/>
<accession>A0A7R8A8J9</accession>
<proteinExistence type="predicted"/>
<evidence type="ECO:0000313" key="2">
    <source>
        <dbReference type="Proteomes" id="UP000661280"/>
    </source>
</evidence>
<evidence type="ECO:0000313" key="1">
    <source>
        <dbReference type="EMBL" id="BCR96594.1"/>
    </source>
</evidence>
<protein>
    <submittedName>
        <fullName evidence="1">Uncharacterized protein</fullName>
    </submittedName>
</protein>
<keyword evidence="2" id="KW-1185">Reference proteome</keyword>
<reference evidence="1" key="1">
    <citation type="submission" date="2021-01" db="EMBL/GenBank/DDBJ databases">
        <authorList>
            <consortium name="Aspergillus luchuensis mut. kawachii IFO 4304 genome sequencing consortium"/>
            <person name="Kazuki M."/>
            <person name="Futagami T."/>
        </authorList>
    </citation>
    <scope>NUCLEOTIDE SEQUENCE</scope>
    <source>
        <strain evidence="1">IFO 4308</strain>
    </source>
</reference>
<dbReference type="AlphaFoldDB" id="A0A7R8A8J9"/>
<dbReference type="Proteomes" id="UP000661280">
    <property type="component" value="Chromosome 2"/>
</dbReference>
<reference evidence="1" key="2">
    <citation type="submission" date="2021-02" db="EMBL/GenBank/DDBJ databases">
        <title>Aspergillus luchuensis mut. kawachii IFO 4304 genome sequence.</title>
        <authorList>
            <person name="Mori K."/>
            <person name="Kadooka C."/>
            <person name="Goto M."/>
            <person name="Futagami T."/>
        </authorList>
    </citation>
    <scope>NUCLEOTIDE SEQUENCE</scope>
    <source>
        <strain evidence="1">IFO 4308</strain>
    </source>
</reference>
<dbReference type="GeneID" id="64957919"/>
<sequence length="109" mass="12174">MISKNIASLIDTSRRMLLAHRTSLSRDLAIASQDRPLKQKEERRREIFISVSQISEHAADPCRKDGCLAAIAHCRALGNFIRAVMATPLFITQVMRMGDTVVPCLDPRA</sequence>
<name>A0A7R8A8J9_ASPKA</name>
<dbReference type="EMBL" id="AP024426">
    <property type="protein sequence ID" value="BCR96594.1"/>
    <property type="molecule type" value="Genomic_DNA"/>
</dbReference>
<dbReference type="RefSeq" id="XP_041540360.1">
    <property type="nucleotide sequence ID" value="XM_041686369.1"/>
</dbReference>
<gene>
    <name evidence="1" type="ORF">AKAW2_21534S</name>
</gene>